<reference evidence="10" key="2">
    <citation type="submission" date="2021-01" db="UniProtKB">
        <authorList>
            <consortium name="EnsemblMetazoa"/>
        </authorList>
    </citation>
    <scope>IDENTIFICATION</scope>
</reference>
<feature type="compositionally biased region" description="Polar residues" evidence="7">
    <location>
        <begin position="599"/>
        <end position="611"/>
    </location>
</feature>
<dbReference type="SUPFAM" id="SSF46689">
    <property type="entry name" value="Homeodomain-like"/>
    <property type="match status" value="2"/>
</dbReference>
<dbReference type="FunFam" id="1.10.10.60:FF:000169">
    <property type="entry name" value="DNA-binding protein SATB1"/>
    <property type="match status" value="2"/>
</dbReference>
<protein>
    <submittedName>
        <fullName evidence="10">Uncharacterized protein</fullName>
    </submittedName>
</protein>
<keyword evidence="3 6" id="KW-0238">DNA-binding</keyword>
<dbReference type="CDD" id="cd00086">
    <property type="entry name" value="homeodomain"/>
    <property type="match status" value="2"/>
</dbReference>
<name>A0A7M7STI8_STRPU</name>
<dbReference type="InterPro" id="IPR039673">
    <property type="entry name" value="SATB1/SATB2"/>
</dbReference>
<evidence type="ECO:0000256" key="7">
    <source>
        <dbReference type="SAM" id="MobiDB-lite"/>
    </source>
</evidence>
<evidence type="ECO:0000313" key="11">
    <source>
        <dbReference type="Proteomes" id="UP000007110"/>
    </source>
</evidence>
<feature type="compositionally biased region" description="Basic and acidic residues" evidence="7">
    <location>
        <begin position="612"/>
        <end position="621"/>
    </location>
</feature>
<dbReference type="GO" id="GO:0006357">
    <property type="term" value="P:regulation of transcription by RNA polymerase II"/>
    <property type="evidence" value="ECO:0000318"/>
    <property type="project" value="GO_Central"/>
</dbReference>
<keyword evidence="11" id="KW-1185">Reference proteome</keyword>
<dbReference type="PANTHER" id="PTHR15116:SF16">
    <property type="entry name" value="DEFECTIVE PROVENTRICULUS, ISOFORM A"/>
    <property type="match status" value="1"/>
</dbReference>
<evidence type="ECO:0000256" key="6">
    <source>
        <dbReference type="PROSITE-ProRule" id="PRU00108"/>
    </source>
</evidence>
<dbReference type="GO" id="GO:0006338">
    <property type="term" value="P:chromatin remodeling"/>
    <property type="evidence" value="ECO:0000318"/>
    <property type="project" value="GO_Central"/>
</dbReference>
<evidence type="ECO:0000256" key="4">
    <source>
        <dbReference type="ARBA" id="ARBA00023155"/>
    </source>
</evidence>
<dbReference type="FunFam" id="3.10.20.710:FF:000002">
    <property type="entry name" value="Defective proventriculus, isoform A"/>
    <property type="match status" value="1"/>
</dbReference>
<evidence type="ECO:0000256" key="1">
    <source>
        <dbReference type="ARBA" id="ARBA00022737"/>
    </source>
</evidence>
<keyword evidence="2" id="KW-0832">Ubl conjugation</keyword>
<reference evidence="11" key="1">
    <citation type="submission" date="2015-02" db="EMBL/GenBank/DDBJ databases">
        <title>Genome sequencing for Strongylocentrotus purpuratus.</title>
        <authorList>
            <person name="Murali S."/>
            <person name="Liu Y."/>
            <person name="Vee V."/>
            <person name="English A."/>
            <person name="Wang M."/>
            <person name="Skinner E."/>
            <person name="Han Y."/>
            <person name="Muzny D.M."/>
            <person name="Worley K.C."/>
            <person name="Gibbs R.A."/>
        </authorList>
    </citation>
    <scope>NUCLEOTIDE SEQUENCE</scope>
</reference>
<feature type="compositionally biased region" description="Low complexity" evidence="7">
    <location>
        <begin position="423"/>
        <end position="449"/>
    </location>
</feature>
<feature type="compositionally biased region" description="Low complexity" evidence="7">
    <location>
        <begin position="622"/>
        <end position="634"/>
    </location>
</feature>
<feature type="DNA-binding region" description="Homeobox" evidence="6">
    <location>
        <begin position="285"/>
        <end position="354"/>
    </location>
</feature>
<evidence type="ECO:0000256" key="3">
    <source>
        <dbReference type="ARBA" id="ARBA00023125"/>
    </source>
</evidence>
<dbReference type="GO" id="GO:0000981">
    <property type="term" value="F:DNA-binding transcription factor activity, RNA polymerase II-specific"/>
    <property type="evidence" value="ECO:0000318"/>
    <property type="project" value="GO_Central"/>
</dbReference>
<dbReference type="InterPro" id="IPR032392">
    <property type="entry name" value="ULD"/>
</dbReference>
<dbReference type="Gene3D" id="1.10.10.60">
    <property type="entry name" value="Homeodomain-like"/>
    <property type="match status" value="2"/>
</dbReference>
<feature type="domain" description="Homeobox" evidence="8">
    <location>
        <begin position="637"/>
        <end position="707"/>
    </location>
</feature>
<dbReference type="AlphaFoldDB" id="A0A7M7STI8"/>
<evidence type="ECO:0000259" key="9">
    <source>
        <dbReference type="PROSITE" id="PS51982"/>
    </source>
</evidence>
<dbReference type="PROSITE" id="PS51982">
    <property type="entry name" value="CMP"/>
    <property type="match status" value="1"/>
</dbReference>
<feature type="domain" description="CMP" evidence="9">
    <location>
        <begin position="17"/>
        <end position="127"/>
    </location>
</feature>
<organism evidence="10 11">
    <name type="scientific">Strongylocentrotus purpuratus</name>
    <name type="common">Purple sea urchin</name>
    <dbReference type="NCBI Taxonomy" id="7668"/>
    <lineage>
        <taxon>Eukaryota</taxon>
        <taxon>Metazoa</taxon>
        <taxon>Echinodermata</taxon>
        <taxon>Eleutherozoa</taxon>
        <taxon>Echinozoa</taxon>
        <taxon>Echinoidea</taxon>
        <taxon>Euechinoidea</taxon>
        <taxon>Echinacea</taxon>
        <taxon>Camarodonta</taxon>
        <taxon>Echinidea</taxon>
        <taxon>Strongylocentrotidae</taxon>
        <taxon>Strongylocentrotus</taxon>
    </lineage>
</organism>
<evidence type="ECO:0000256" key="2">
    <source>
        <dbReference type="ARBA" id="ARBA00022843"/>
    </source>
</evidence>
<dbReference type="InterPro" id="IPR038216">
    <property type="entry name" value="SATB_CUTL_sf"/>
</dbReference>
<keyword evidence="5 6" id="KW-0539">Nucleus</keyword>
<dbReference type="GeneID" id="100888466"/>
<dbReference type="InterPro" id="IPR009057">
    <property type="entry name" value="Homeodomain-like_sf"/>
</dbReference>
<dbReference type="Gene3D" id="1.10.260.70">
    <property type="entry name" value="SATB, CULT domain"/>
    <property type="match status" value="1"/>
</dbReference>
<accession>A0A7M7STI8</accession>
<feature type="DNA-binding region" description="Homeobox" evidence="6">
    <location>
        <begin position="639"/>
        <end position="708"/>
    </location>
</feature>
<keyword evidence="1" id="KW-0677">Repeat</keyword>
<dbReference type="OrthoDB" id="10052721at2759"/>
<dbReference type="Pfam" id="PF16534">
    <property type="entry name" value="ULD"/>
    <property type="match status" value="1"/>
</dbReference>
<dbReference type="GO" id="GO:0000978">
    <property type="term" value="F:RNA polymerase II cis-regulatory region sequence-specific DNA binding"/>
    <property type="evidence" value="ECO:0000318"/>
    <property type="project" value="GO_Central"/>
</dbReference>
<dbReference type="GO" id="GO:0005634">
    <property type="term" value="C:nucleus"/>
    <property type="evidence" value="ECO:0007669"/>
    <property type="project" value="UniProtKB-SubCell"/>
</dbReference>
<dbReference type="EnsemblMetazoa" id="XM_030974500">
    <property type="protein sequence ID" value="XP_030830360"/>
    <property type="gene ID" value="LOC100888466"/>
</dbReference>
<feature type="region of interest" description="Disordered" evidence="7">
    <location>
        <begin position="582"/>
        <end position="644"/>
    </location>
</feature>
<sequence>MGKAFIEIVIPILAVGGKMLPVHCIVELLDTPPGKDGGDAKKREEVEKRKEGYAIVPSTLQLRDLVRVALSKLDYPPERAKNATGVIQVRNWKALPFASITDNQQSSVGQLFGDLLSHITLKISVLSSDASSANCQNQTPEDQIRSSRVGGNANGSFLSLGNLGNSFFLRRGLDLPFGMMARRMKGGEGKGVGRTAHPVQELRIKLLQVLEKRGPTLLVSHGCPFSQVTVAQILQGKYNKPVSIEKIQAFYQWYNIYNGLTDNTLLPPDRVDSSALPRISSKHWRRPRTLFNPRTELPRLLRWYRQNPRPTRAEMEVYLAELNASDFRRNGTPLQYSSIMIWFKNARVKYRHLLRSTAIAQMREDMVYAKNSKDLVIDESMKDSSDEGESDMVVEEKEMEEQEEEGEEEQEEEQEEEEKTELLEASSSKSPVRSSAKSPSRSPGRSPARMLHLKVEPITEGEDSVGNENQVASVATSVAKPTILPSLLHMHARPHLQPVSIVSNGLIVPSRLHNGSHQAETALHVPDLRKIASGFGISLTPELAAAAHAMPIPGFTHHHFLQALDSVHHKESPSIRLDYHNSALSVPKPTPSPLTTPSASQRRTPTPQSYKHQSESPKPEKSPQSNSSQTSTSPATRVPRKRFTIDPTFEVPKLQSWFAIDPRPDRQTIERYVQELNSSEWRRHQPKYNNRVVYVWFKNARAKYSKMQVSSSDRDPDMERRHHELMRMHQEAQMS</sequence>
<dbReference type="Gene3D" id="3.10.20.710">
    <property type="entry name" value="SATB, ubiquitin-like oligomerisation domain"/>
    <property type="match status" value="1"/>
</dbReference>
<dbReference type="OMA" id="NQTMSAT"/>
<dbReference type="RefSeq" id="XP_030830360.1">
    <property type="nucleotide sequence ID" value="XM_030974500.1"/>
</dbReference>
<dbReference type="Proteomes" id="UP000007110">
    <property type="component" value="Unassembled WGS sequence"/>
</dbReference>
<evidence type="ECO:0000256" key="5">
    <source>
        <dbReference type="ARBA" id="ARBA00023242"/>
    </source>
</evidence>
<feature type="domain" description="Homeobox" evidence="8">
    <location>
        <begin position="283"/>
        <end position="353"/>
    </location>
</feature>
<comment type="subcellular location">
    <subcellularLocation>
        <location evidence="6">Nucleus</location>
    </subcellularLocation>
</comment>
<dbReference type="KEGG" id="spu:100888466"/>
<dbReference type="PANTHER" id="PTHR15116">
    <property type="entry name" value="DNA-BINDING PROTEIN SATB FAMILY MEMBER"/>
    <property type="match status" value="1"/>
</dbReference>
<dbReference type="InParanoid" id="A0A7M7STI8"/>
<keyword evidence="4 6" id="KW-0371">Homeobox</keyword>
<feature type="compositionally biased region" description="Acidic residues" evidence="7">
    <location>
        <begin position="386"/>
        <end position="419"/>
    </location>
</feature>
<dbReference type="InterPro" id="IPR038224">
    <property type="entry name" value="SATB_ULD_sf"/>
</dbReference>
<feature type="region of interest" description="Disordered" evidence="7">
    <location>
        <begin position="378"/>
        <end position="450"/>
    </location>
</feature>
<dbReference type="PROSITE" id="PS50071">
    <property type="entry name" value="HOMEOBOX_2"/>
    <property type="match status" value="2"/>
</dbReference>
<dbReference type="InterPro" id="IPR001356">
    <property type="entry name" value="HD"/>
</dbReference>
<proteinExistence type="predicted"/>
<evidence type="ECO:0000259" key="8">
    <source>
        <dbReference type="PROSITE" id="PS50071"/>
    </source>
</evidence>
<dbReference type="SMART" id="SM00389">
    <property type="entry name" value="HOX"/>
    <property type="match status" value="2"/>
</dbReference>
<evidence type="ECO:0000313" key="10">
    <source>
        <dbReference type="EnsemblMetazoa" id="XP_030830360"/>
    </source>
</evidence>